<dbReference type="AlphaFoldDB" id="A0A9N8EQ60"/>
<dbReference type="GO" id="GO:0012505">
    <property type="term" value="C:endomembrane system"/>
    <property type="evidence" value="ECO:0007669"/>
    <property type="project" value="UniProtKB-SubCell"/>
</dbReference>
<dbReference type="Pfam" id="PF03547">
    <property type="entry name" value="Mem_trans"/>
    <property type="match status" value="1"/>
</dbReference>
<dbReference type="InterPro" id="IPR004776">
    <property type="entry name" value="Mem_transp_PIN-like"/>
</dbReference>
<feature type="transmembrane region" description="Helical" evidence="10">
    <location>
        <begin position="504"/>
        <end position="523"/>
    </location>
</feature>
<dbReference type="Proteomes" id="UP001153069">
    <property type="component" value="Unassembled WGS sequence"/>
</dbReference>
<feature type="transmembrane region" description="Helical" evidence="10">
    <location>
        <begin position="344"/>
        <end position="362"/>
    </location>
</feature>
<evidence type="ECO:0008006" key="13">
    <source>
        <dbReference type="Google" id="ProtNLM"/>
    </source>
</evidence>
<dbReference type="InterPro" id="IPR045033">
    <property type="entry name" value="PILS1/3/4/5/7"/>
</dbReference>
<comment type="caution">
    <text evidence="11">The sequence shown here is derived from an EMBL/GenBank/DDBJ whole genome shotgun (WGS) entry which is preliminary data.</text>
</comment>
<evidence type="ECO:0000256" key="7">
    <source>
        <dbReference type="ARBA" id="ARBA00025100"/>
    </source>
</evidence>
<comment type="similarity">
    <text evidence="8">Belongs to the auxin efflux carrier (TC 2.A.69.2) family.</text>
</comment>
<evidence type="ECO:0000256" key="9">
    <source>
        <dbReference type="SAM" id="MobiDB-lite"/>
    </source>
</evidence>
<keyword evidence="6 10" id="KW-0472">Membrane</keyword>
<dbReference type="OrthoDB" id="191139at2759"/>
<gene>
    <name evidence="11" type="ORF">SEMRO_1650_G288720.1</name>
</gene>
<feature type="transmembrane region" description="Helical" evidence="10">
    <location>
        <begin position="80"/>
        <end position="101"/>
    </location>
</feature>
<keyword evidence="3" id="KW-0813">Transport</keyword>
<dbReference type="EMBL" id="CAICTM010001648">
    <property type="protein sequence ID" value="CAB9525261.1"/>
    <property type="molecule type" value="Genomic_DNA"/>
</dbReference>
<keyword evidence="4 10" id="KW-0812">Transmembrane</keyword>
<feature type="transmembrane region" description="Helical" evidence="10">
    <location>
        <begin position="427"/>
        <end position="450"/>
    </location>
</feature>
<evidence type="ECO:0000256" key="10">
    <source>
        <dbReference type="SAM" id="Phobius"/>
    </source>
</evidence>
<dbReference type="PANTHER" id="PTHR31651:SF33">
    <property type="entry name" value="PROTEIN PIN-LIKES 1"/>
    <property type="match status" value="1"/>
</dbReference>
<evidence type="ECO:0000313" key="12">
    <source>
        <dbReference type="Proteomes" id="UP001153069"/>
    </source>
</evidence>
<comment type="subcellular location">
    <subcellularLocation>
        <location evidence="2">Endomembrane system</location>
    </subcellularLocation>
    <subcellularLocation>
        <location evidence="1">Membrane</location>
        <topology evidence="1">Multi-pass membrane protein</topology>
    </subcellularLocation>
</comment>
<accession>A0A9N8EQ60</accession>
<name>A0A9N8EQ60_9STRA</name>
<feature type="transmembrane region" description="Helical" evidence="10">
    <location>
        <begin position="113"/>
        <end position="134"/>
    </location>
</feature>
<evidence type="ECO:0000256" key="4">
    <source>
        <dbReference type="ARBA" id="ARBA00022692"/>
    </source>
</evidence>
<protein>
    <recommendedName>
        <fullName evidence="13">Auxin efflux carrier</fullName>
    </recommendedName>
</protein>
<feature type="compositionally biased region" description="Polar residues" evidence="9">
    <location>
        <begin position="260"/>
        <end position="270"/>
    </location>
</feature>
<feature type="transmembrane region" description="Helical" evidence="10">
    <location>
        <begin position="462"/>
        <end position="484"/>
    </location>
</feature>
<comment type="function">
    <text evidence="7">Involved in cellular auxin homeostasis by regulating auxin metabolism. Regulates intracellular auxin accumulation at the endoplasmic reticulum and thus auxin availability for nuclear auxin signaling.</text>
</comment>
<proteinExistence type="inferred from homology"/>
<organism evidence="11 12">
    <name type="scientific">Seminavis robusta</name>
    <dbReference type="NCBI Taxonomy" id="568900"/>
    <lineage>
        <taxon>Eukaryota</taxon>
        <taxon>Sar</taxon>
        <taxon>Stramenopiles</taxon>
        <taxon>Ochrophyta</taxon>
        <taxon>Bacillariophyta</taxon>
        <taxon>Bacillariophyceae</taxon>
        <taxon>Bacillariophycidae</taxon>
        <taxon>Naviculales</taxon>
        <taxon>Naviculaceae</taxon>
        <taxon>Seminavis</taxon>
    </lineage>
</organism>
<evidence type="ECO:0000256" key="5">
    <source>
        <dbReference type="ARBA" id="ARBA00022989"/>
    </source>
</evidence>
<dbReference type="GO" id="GO:0016020">
    <property type="term" value="C:membrane"/>
    <property type="evidence" value="ECO:0007669"/>
    <property type="project" value="UniProtKB-SubCell"/>
</dbReference>
<evidence type="ECO:0000256" key="8">
    <source>
        <dbReference type="ARBA" id="ARBA00025752"/>
    </source>
</evidence>
<evidence type="ECO:0000256" key="1">
    <source>
        <dbReference type="ARBA" id="ARBA00004141"/>
    </source>
</evidence>
<keyword evidence="12" id="KW-1185">Reference proteome</keyword>
<feature type="transmembrane region" description="Helical" evidence="10">
    <location>
        <begin position="154"/>
        <end position="173"/>
    </location>
</feature>
<sequence length="524" mass="57538">MILEIFKASIHSVGTAITMTAAGVYLHRRGMITSETKTGMARYTQQIAIPALFFTKIVDCPQNFSHDQCPNILSHLGDAWVLLVWPIYVLGVGLLVGYIMIKIVQPPKWQHNCVLAATAFANAMGMPITLLDVIGHNFVPPGPINHNLDPTRFQSIYVILNPVLQWGLGGWLLSKDEEEEYELQPGKQESFRANDTMVPIVDPADISFGGKLNSFRNRRKILSFISLEEAGYASESTPPSGVPTVNEDDNVGLEEAGYTTEESTPLQQSRGMKEPTYTEEDELMSKDGESYGSSWQETEEELGAQIPPPIAPPAKRQSSRVVVVKHQPPEGELWRILKKIASKAMQPPAIGAILGFLVASYAPLRGLFVDMEHRADNAPLEWIFDGVLTLAESAIPVNMCVVGVNLDIASQRKISPSGQNGASAKTIAAVVLGKMLIMPIIGITTVWILKTYFWDIPQDIQFQFYLVLAMNFITPTANVVMVIAELGSGPDSKNVMASLIGWQYVAAPFLLSLTVMLVVWVAVM</sequence>
<dbReference type="PANTHER" id="PTHR31651">
    <property type="match status" value="1"/>
</dbReference>
<evidence type="ECO:0000256" key="3">
    <source>
        <dbReference type="ARBA" id="ARBA00022448"/>
    </source>
</evidence>
<reference evidence="11" key="1">
    <citation type="submission" date="2020-06" db="EMBL/GenBank/DDBJ databases">
        <authorList>
            <consortium name="Plant Systems Biology data submission"/>
        </authorList>
    </citation>
    <scope>NUCLEOTIDE SEQUENCE</scope>
    <source>
        <strain evidence="11">D6</strain>
    </source>
</reference>
<keyword evidence="5 10" id="KW-1133">Transmembrane helix</keyword>
<evidence type="ECO:0000256" key="2">
    <source>
        <dbReference type="ARBA" id="ARBA00004308"/>
    </source>
</evidence>
<feature type="region of interest" description="Disordered" evidence="9">
    <location>
        <begin position="256"/>
        <end position="291"/>
    </location>
</feature>
<dbReference type="GO" id="GO:0055085">
    <property type="term" value="P:transmembrane transport"/>
    <property type="evidence" value="ECO:0007669"/>
    <property type="project" value="InterPro"/>
</dbReference>
<evidence type="ECO:0000313" key="11">
    <source>
        <dbReference type="EMBL" id="CAB9525261.1"/>
    </source>
</evidence>
<evidence type="ECO:0000256" key="6">
    <source>
        <dbReference type="ARBA" id="ARBA00023136"/>
    </source>
</evidence>